<evidence type="ECO:0000313" key="1">
    <source>
        <dbReference type="EMBL" id="UGL60076.1"/>
    </source>
</evidence>
<dbReference type="KEGG" id="vg:77926688"/>
<dbReference type="RefSeq" id="YP_010651097.1">
    <property type="nucleotide sequence ID" value="NC_070780.1"/>
</dbReference>
<protein>
    <submittedName>
        <fullName evidence="1">Uncharacterized protein</fullName>
    </submittedName>
</protein>
<evidence type="ECO:0000313" key="2">
    <source>
        <dbReference type="Proteomes" id="UP000828108"/>
    </source>
</evidence>
<dbReference type="GeneID" id="77926688"/>
<sequence length="178" mass="20317">MGAEYNAPTDYKIFEENIMTLRDNSFVAKPEYISGVKSPALQKLLKLGSCASTPIEKKATFDFAWAMVDGIDVVRQVTFYAPGAIKPSQIINLDGSNYITIQQWYRMMRPVWEYPEFIEEYNEKERIRELVKSFEYAAKRHGQMQSAAALGDVSESAAYETGKILKTCREELYKELGV</sequence>
<dbReference type="Proteomes" id="UP000828108">
    <property type="component" value="Segment"/>
</dbReference>
<keyword evidence="2" id="KW-1185">Reference proteome</keyword>
<dbReference type="EMBL" id="MW598459">
    <property type="protein sequence ID" value="UGL60076.1"/>
    <property type="molecule type" value="Genomic_DNA"/>
</dbReference>
<organism evidence="1 2">
    <name type="scientific">Escherichia phage vB_EcoM_RZ</name>
    <dbReference type="NCBI Taxonomy" id="2893954"/>
    <lineage>
        <taxon>Viruses</taxon>
        <taxon>Duplodnaviria</taxon>
        <taxon>Heunggongvirae</taxon>
        <taxon>Uroviricota</taxon>
        <taxon>Caudoviricetes</taxon>
        <taxon>Pantevenvirales</taxon>
        <taxon>Straboviridae</taxon>
        <taxon>Tevenvirinae</taxon>
        <taxon>Gaprivervirus</taxon>
        <taxon>Gaprivervirus arezed</taxon>
    </lineage>
</organism>
<proteinExistence type="predicted"/>
<reference evidence="1 2" key="1">
    <citation type="submission" date="2021-02" db="EMBL/GenBank/DDBJ databases">
        <authorList>
            <person name="Zhang R."/>
            <person name="Yu X."/>
            <person name="Xu J."/>
            <person name="Liu X."/>
        </authorList>
    </citation>
    <scope>NUCLEOTIDE SEQUENCE [LARGE SCALE GENOMIC DNA]</scope>
</reference>
<accession>A0AAE9C8R8</accession>
<name>A0AAE9C8R8_9CAUD</name>